<feature type="non-terminal residue" evidence="2">
    <location>
        <position position="1"/>
    </location>
</feature>
<dbReference type="AlphaFoldDB" id="A0A9N9NH50"/>
<feature type="compositionally biased region" description="Basic and acidic residues" evidence="1">
    <location>
        <begin position="1"/>
        <end position="16"/>
    </location>
</feature>
<protein>
    <submittedName>
        <fullName evidence="2">3967_t:CDS:1</fullName>
    </submittedName>
</protein>
<evidence type="ECO:0000256" key="1">
    <source>
        <dbReference type="SAM" id="MobiDB-lite"/>
    </source>
</evidence>
<dbReference type="Proteomes" id="UP000789396">
    <property type="component" value="Unassembled WGS sequence"/>
</dbReference>
<gene>
    <name evidence="2" type="ORF">RFULGI_LOCUS12198</name>
</gene>
<dbReference type="EMBL" id="CAJVPZ010028591">
    <property type="protein sequence ID" value="CAG8731823.1"/>
    <property type="molecule type" value="Genomic_DNA"/>
</dbReference>
<reference evidence="2" key="1">
    <citation type="submission" date="2021-06" db="EMBL/GenBank/DDBJ databases">
        <authorList>
            <person name="Kallberg Y."/>
            <person name="Tangrot J."/>
            <person name="Rosling A."/>
        </authorList>
    </citation>
    <scope>NUCLEOTIDE SEQUENCE</scope>
    <source>
        <strain evidence="2">IN212</strain>
    </source>
</reference>
<accession>A0A9N9NH50</accession>
<evidence type="ECO:0000313" key="2">
    <source>
        <dbReference type="EMBL" id="CAG8731823.1"/>
    </source>
</evidence>
<name>A0A9N9NH50_9GLOM</name>
<keyword evidence="3" id="KW-1185">Reference proteome</keyword>
<feature type="non-terminal residue" evidence="2">
    <location>
        <position position="141"/>
    </location>
</feature>
<sequence>KNEEAKTTDNDKKQKNDQLQVETSVLTNKRKLGEGQEIDLKITALSKKAKNENECKLERWESVKDSIDVYDEYMKFILQEEETYEPPHDDDTHTSLFDSGMKFLTQMDRVTAIEDDLVEFLKPFDDSGKTVTEQDVRAFFE</sequence>
<dbReference type="OrthoDB" id="5795902at2759"/>
<comment type="caution">
    <text evidence="2">The sequence shown here is derived from an EMBL/GenBank/DDBJ whole genome shotgun (WGS) entry which is preliminary data.</text>
</comment>
<proteinExistence type="predicted"/>
<evidence type="ECO:0000313" key="3">
    <source>
        <dbReference type="Proteomes" id="UP000789396"/>
    </source>
</evidence>
<organism evidence="2 3">
    <name type="scientific">Racocetra fulgida</name>
    <dbReference type="NCBI Taxonomy" id="60492"/>
    <lineage>
        <taxon>Eukaryota</taxon>
        <taxon>Fungi</taxon>
        <taxon>Fungi incertae sedis</taxon>
        <taxon>Mucoromycota</taxon>
        <taxon>Glomeromycotina</taxon>
        <taxon>Glomeromycetes</taxon>
        <taxon>Diversisporales</taxon>
        <taxon>Gigasporaceae</taxon>
        <taxon>Racocetra</taxon>
    </lineage>
</organism>
<feature type="region of interest" description="Disordered" evidence="1">
    <location>
        <begin position="1"/>
        <end position="22"/>
    </location>
</feature>